<keyword evidence="6" id="KW-0677">Repeat</keyword>
<keyword evidence="4" id="KW-1003">Cell membrane</keyword>
<evidence type="ECO:0000256" key="5">
    <source>
        <dbReference type="ARBA" id="ARBA00022597"/>
    </source>
</evidence>
<keyword evidence="13" id="KW-1185">Reference proteome</keyword>
<feature type="domain" description="ABC transporter" evidence="11">
    <location>
        <begin position="13"/>
        <end position="248"/>
    </location>
</feature>
<dbReference type="GO" id="GO:0005524">
    <property type="term" value="F:ATP binding"/>
    <property type="evidence" value="ECO:0007669"/>
    <property type="project" value="UniProtKB-KW"/>
</dbReference>
<dbReference type="GO" id="GO:0016887">
    <property type="term" value="F:ATP hydrolysis activity"/>
    <property type="evidence" value="ECO:0007669"/>
    <property type="project" value="InterPro"/>
</dbReference>
<keyword evidence="3" id="KW-0813">Transport</keyword>
<gene>
    <name evidence="12" type="ORF">EJC49_21770</name>
</gene>
<dbReference type="PANTHER" id="PTHR43790:SF9">
    <property type="entry name" value="GALACTOFURANOSE TRANSPORTER ATP-BINDING PROTEIN YTFR"/>
    <property type="match status" value="1"/>
</dbReference>
<dbReference type="PROSITE" id="PS50893">
    <property type="entry name" value="ABC_TRANSPORTER_2"/>
    <property type="match status" value="2"/>
</dbReference>
<evidence type="ECO:0000256" key="3">
    <source>
        <dbReference type="ARBA" id="ARBA00022448"/>
    </source>
</evidence>
<comment type="caution">
    <text evidence="12">The sequence shown here is derived from an EMBL/GenBank/DDBJ whole genome shotgun (WGS) entry which is preliminary data.</text>
</comment>
<evidence type="ECO:0000256" key="2">
    <source>
        <dbReference type="ARBA" id="ARBA00005417"/>
    </source>
</evidence>
<dbReference type="CDD" id="cd03215">
    <property type="entry name" value="ABC_Carb_Monos_II"/>
    <property type="match status" value="1"/>
</dbReference>
<protein>
    <submittedName>
        <fullName evidence="12">Sugar ABC transporter ATP-binding protein</fullName>
    </submittedName>
</protein>
<comment type="similarity">
    <text evidence="2">Belongs to the ABC transporter superfamily.</text>
</comment>
<dbReference type="InterPro" id="IPR027417">
    <property type="entry name" value="P-loop_NTPase"/>
</dbReference>
<evidence type="ECO:0000256" key="6">
    <source>
        <dbReference type="ARBA" id="ARBA00022737"/>
    </source>
</evidence>
<evidence type="ECO:0000256" key="10">
    <source>
        <dbReference type="ARBA" id="ARBA00023136"/>
    </source>
</evidence>
<dbReference type="Pfam" id="PF00005">
    <property type="entry name" value="ABC_tran"/>
    <property type="match status" value="2"/>
</dbReference>
<evidence type="ECO:0000256" key="9">
    <source>
        <dbReference type="ARBA" id="ARBA00022967"/>
    </source>
</evidence>
<dbReference type="PROSITE" id="PS00211">
    <property type="entry name" value="ABC_TRANSPORTER_1"/>
    <property type="match status" value="1"/>
</dbReference>
<comment type="subcellular location">
    <subcellularLocation>
        <location evidence="1">Cell membrane</location>
        <topology evidence="1">Peripheral membrane protein</topology>
    </subcellularLocation>
</comment>
<dbReference type="Gene3D" id="3.40.50.300">
    <property type="entry name" value="P-loop containing nucleotide triphosphate hydrolases"/>
    <property type="match status" value="2"/>
</dbReference>
<dbReference type="InterPro" id="IPR003593">
    <property type="entry name" value="AAA+_ATPase"/>
</dbReference>
<evidence type="ECO:0000313" key="12">
    <source>
        <dbReference type="EMBL" id="RST83919.1"/>
    </source>
</evidence>
<feature type="domain" description="ABC transporter" evidence="11">
    <location>
        <begin position="262"/>
        <end position="506"/>
    </location>
</feature>
<dbReference type="SUPFAM" id="SSF52540">
    <property type="entry name" value="P-loop containing nucleoside triphosphate hydrolases"/>
    <property type="match status" value="2"/>
</dbReference>
<keyword evidence="7" id="KW-0547">Nucleotide-binding</keyword>
<evidence type="ECO:0000256" key="8">
    <source>
        <dbReference type="ARBA" id="ARBA00022840"/>
    </source>
</evidence>
<dbReference type="GO" id="GO:0005886">
    <property type="term" value="C:plasma membrane"/>
    <property type="evidence" value="ECO:0007669"/>
    <property type="project" value="UniProtKB-SubCell"/>
</dbReference>
<keyword evidence="5" id="KW-0762">Sugar transport</keyword>
<evidence type="ECO:0000256" key="1">
    <source>
        <dbReference type="ARBA" id="ARBA00004202"/>
    </source>
</evidence>
<evidence type="ECO:0000256" key="7">
    <source>
        <dbReference type="ARBA" id="ARBA00022741"/>
    </source>
</evidence>
<dbReference type="InterPro" id="IPR003439">
    <property type="entry name" value="ABC_transporter-like_ATP-bd"/>
</dbReference>
<sequence>MLASGTAAGGEAVSFRNITKSFGANTALDDVSVTGRTGSVHAVTGENGAGKSTLMNLLAGVLKPTSGEILLFGDKVHFSGPKAAKQAGISTVFQELTLLPNLTVAENMCLGREPRRLGFVDGAAMRRSARDVFARLDIDLDPGSYCGDLTIAQQQMVEIAKGVATDARIFIFDEPTAALNGPEIEKLERLIVSLKAAGSLVFYISHRLDEIFRFCDTITVLKDGRHVATQPAADVTRDGLVSLMVGRSLDRFFPPRSATPAGQASAIDVEDLVAAADAPPVTLTLRRGEILGLTGLEGQGQREIIRAIAGQMTPLGGVVTRHSKSGEAIRLPSTPVAAARAGIGFVPEDRKSEGLFLPLGIDRNIGIGMMRLSSLWDRARVDRDRLAALLAGMNVKASSPQQEVQALSGGNQQKVLIGRWLAAGVDILLVEEPTRGVDVGAKSEIYALLRTFVDEGGAVLMTSSELSEHIGLCDRILVVRGGQIVDEMPGAMATEEAIMTSALTGSAQDRQGMQS</sequence>
<keyword evidence="10" id="KW-0472">Membrane</keyword>
<evidence type="ECO:0000256" key="4">
    <source>
        <dbReference type="ARBA" id="ARBA00022475"/>
    </source>
</evidence>
<dbReference type="InterPro" id="IPR017871">
    <property type="entry name" value="ABC_transporter-like_CS"/>
</dbReference>
<keyword evidence="9" id="KW-1278">Translocase</keyword>
<accession>A0A3R9YBG8</accession>
<dbReference type="FunFam" id="3.40.50.300:FF:000127">
    <property type="entry name" value="Ribose import ATP-binding protein RbsA"/>
    <property type="match status" value="1"/>
</dbReference>
<name>A0A3R9YBG8_9HYPH</name>
<dbReference type="SMART" id="SM00382">
    <property type="entry name" value="AAA"/>
    <property type="match status" value="2"/>
</dbReference>
<organism evidence="12 13">
    <name type="scientific">Aquibium carbonis</name>
    <dbReference type="NCBI Taxonomy" id="2495581"/>
    <lineage>
        <taxon>Bacteria</taxon>
        <taxon>Pseudomonadati</taxon>
        <taxon>Pseudomonadota</taxon>
        <taxon>Alphaproteobacteria</taxon>
        <taxon>Hyphomicrobiales</taxon>
        <taxon>Phyllobacteriaceae</taxon>
        <taxon>Aquibium</taxon>
    </lineage>
</organism>
<dbReference type="AlphaFoldDB" id="A0A3R9YBG8"/>
<reference evidence="12 13" key="1">
    <citation type="submission" date="2018-12" db="EMBL/GenBank/DDBJ databases">
        <title>Mesorhizobium carbonis sp. nov., isolated from coal mine water.</title>
        <authorList>
            <person name="Xin W."/>
            <person name="Xu Z."/>
            <person name="Xiang F."/>
            <person name="Zhang J."/>
            <person name="Xi L."/>
            <person name="Liu J."/>
        </authorList>
    </citation>
    <scope>NUCLEOTIDE SEQUENCE [LARGE SCALE GENOMIC DNA]</scope>
    <source>
        <strain evidence="12 13">B2.3</strain>
    </source>
</reference>
<dbReference type="Proteomes" id="UP000278398">
    <property type="component" value="Unassembled WGS sequence"/>
</dbReference>
<proteinExistence type="inferred from homology"/>
<dbReference type="RefSeq" id="WP_126702062.1">
    <property type="nucleotide sequence ID" value="NZ_RWKW01000099.1"/>
</dbReference>
<keyword evidence="8 12" id="KW-0067">ATP-binding</keyword>
<evidence type="ECO:0000259" key="11">
    <source>
        <dbReference type="PROSITE" id="PS50893"/>
    </source>
</evidence>
<dbReference type="OrthoDB" id="9805029at2"/>
<dbReference type="CDD" id="cd03216">
    <property type="entry name" value="ABC_Carb_Monos_I"/>
    <property type="match status" value="1"/>
</dbReference>
<evidence type="ECO:0000313" key="13">
    <source>
        <dbReference type="Proteomes" id="UP000278398"/>
    </source>
</evidence>
<dbReference type="PANTHER" id="PTHR43790">
    <property type="entry name" value="CARBOHYDRATE TRANSPORT ATP-BINDING PROTEIN MG119-RELATED"/>
    <property type="match status" value="1"/>
</dbReference>
<dbReference type="EMBL" id="RWKW01000099">
    <property type="protein sequence ID" value="RST83919.1"/>
    <property type="molecule type" value="Genomic_DNA"/>
</dbReference>
<dbReference type="InterPro" id="IPR050107">
    <property type="entry name" value="ABC_carbohydrate_import_ATPase"/>
</dbReference>